<gene>
    <name evidence="1" type="ORF">J1C55_07370</name>
</gene>
<dbReference type="EMBL" id="JAFMPT010000007">
    <property type="protein sequence ID" value="MCC1484400.1"/>
    <property type="molecule type" value="Genomic_DNA"/>
</dbReference>
<accession>A0ABS8EPA6</accession>
<dbReference type="Gene3D" id="2.40.160.60">
    <property type="entry name" value="Outer membrane protein transport protein (OMPP1/FadL/TodX)"/>
    <property type="match status" value="1"/>
</dbReference>
<evidence type="ECO:0000313" key="1">
    <source>
        <dbReference type="EMBL" id="MCC1484400.1"/>
    </source>
</evidence>
<dbReference type="InterPro" id="IPR019619">
    <property type="entry name" value="DUF2490"/>
</dbReference>
<protein>
    <submittedName>
        <fullName evidence="1">DUF2490 domain-containing protein</fullName>
    </submittedName>
</protein>
<reference evidence="1" key="1">
    <citation type="submission" date="2021-03" db="EMBL/GenBank/DDBJ databases">
        <authorList>
            <person name="Ping X."/>
        </authorList>
    </citation>
    <scope>NUCLEOTIDE SEQUENCE</scope>
    <source>
        <strain evidence="1">E313</strain>
    </source>
</reference>
<name>A0ABS8EPA6_9FLAO</name>
<keyword evidence="2" id="KW-1185">Reference proteome</keyword>
<sequence>MTHKIALLFISLCITTSISYSQDLAEDQLGSWYVFSVNTTLDSKLKLNTQTQFRYYQFIKELQQFKFRAGLEYTFHKNFSVRVGYAYFETDPSFISNQPPKFIEQRIFEDLNLTQNIGFINVLHRYRIEHRFFNRVDGNDTEHWIRYLLQLKIPINRKLVVDIFDEVFLNTESPVFAQNWLGGGITYKTDKKINFRVAYFRINSPNQNFNRLIFQTTLNLDFKKQQL</sequence>
<dbReference type="Pfam" id="PF10677">
    <property type="entry name" value="DUF2490"/>
    <property type="match status" value="1"/>
</dbReference>
<proteinExistence type="predicted"/>
<reference evidence="1" key="2">
    <citation type="submission" date="2021-10" db="EMBL/GenBank/DDBJ databases">
        <title>Genome of Winogradskyella sp. E313.</title>
        <authorList>
            <person name="Zhou Y."/>
        </authorList>
    </citation>
    <scope>NUCLEOTIDE SEQUENCE</scope>
    <source>
        <strain evidence="1">E313</strain>
    </source>
</reference>
<evidence type="ECO:0000313" key="2">
    <source>
        <dbReference type="Proteomes" id="UP000778797"/>
    </source>
</evidence>
<dbReference type="SUPFAM" id="SSF56935">
    <property type="entry name" value="Porins"/>
    <property type="match status" value="1"/>
</dbReference>
<dbReference type="RefSeq" id="WP_227476847.1">
    <property type="nucleotide sequence ID" value="NZ_JAFMPT010000007.1"/>
</dbReference>
<comment type="caution">
    <text evidence="1">The sequence shown here is derived from an EMBL/GenBank/DDBJ whole genome shotgun (WGS) entry which is preliminary data.</text>
</comment>
<dbReference type="Proteomes" id="UP000778797">
    <property type="component" value="Unassembled WGS sequence"/>
</dbReference>
<organism evidence="1 2">
    <name type="scientific">Winogradskyella immobilis</name>
    <dbReference type="NCBI Taxonomy" id="2816852"/>
    <lineage>
        <taxon>Bacteria</taxon>
        <taxon>Pseudomonadati</taxon>
        <taxon>Bacteroidota</taxon>
        <taxon>Flavobacteriia</taxon>
        <taxon>Flavobacteriales</taxon>
        <taxon>Flavobacteriaceae</taxon>
        <taxon>Winogradskyella</taxon>
    </lineage>
</organism>